<organism evidence="1 2">
    <name type="scientific">Microbacterium phyllosphaerae</name>
    <dbReference type="NCBI Taxonomy" id="124798"/>
    <lineage>
        <taxon>Bacteria</taxon>
        <taxon>Bacillati</taxon>
        <taxon>Actinomycetota</taxon>
        <taxon>Actinomycetes</taxon>
        <taxon>Micrococcales</taxon>
        <taxon>Microbacteriaceae</taxon>
        <taxon>Microbacterium</taxon>
    </lineage>
</organism>
<name>A0ABS4WM72_9MICO</name>
<evidence type="ECO:0000313" key="1">
    <source>
        <dbReference type="EMBL" id="MBP2377301.1"/>
    </source>
</evidence>
<comment type="caution">
    <text evidence="1">The sequence shown here is derived from an EMBL/GenBank/DDBJ whole genome shotgun (WGS) entry which is preliminary data.</text>
</comment>
<sequence>MQLRSLADVLTALTTYAWEFASRLRSFDDEIRPVTKSKKRTIAGMRFRDSSNLTWARDETGILVTAAS</sequence>
<dbReference type="Proteomes" id="UP000703720">
    <property type="component" value="Unassembled WGS sequence"/>
</dbReference>
<dbReference type="EMBL" id="JAGIOA010000001">
    <property type="protein sequence ID" value="MBP2377301.1"/>
    <property type="molecule type" value="Genomic_DNA"/>
</dbReference>
<reference evidence="1 2" key="1">
    <citation type="submission" date="2021-03" db="EMBL/GenBank/DDBJ databases">
        <title>Sequencing the genomes of 1000 actinobacteria strains.</title>
        <authorList>
            <person name="Klenk H.-P."/>
        </authorList>
    </citation>
    <scope>NUCLEOTIDE SEQUENCE [LARGE SCALE GENOMIC DNA]</scope>
    <source>
        <strain evidence="1 2">DSM 13468</strain>
    </source>
</reference>
<dbReference type="RefSeq" id="WP_210096669.1">
    <property type="nucleotide sequence ID" value="NZ_BAAAIO010000001.1"/>
</dbReference>
<evidence type="ECO:0008006" key="3">
    <source>
        <dbReference type="Google" id="ProtNLM"/>
    </source>
</evidence>
<keyword evidence="2" id="KW-1185">Reference proteome</keyword>
<protein>
    <recommendedName>
        <fullName evidence="3">Transposase</fullName>
    </recommendedName>
</protein>
<proteinExistence type="predicted"/>
<gene>
    <name evidence="1" type="ORF">JOF42_000796</name>
</gene>
<accession>A0ABS4WM72</accession>
<evidence type="ECO:0000313" key="2">
    <source>
        <dbReference type="Proteomes" id="UP000703720"/>
    </source>
</evidence>